<proteinExistence type="predicted"/>
<dbReference type="AlphaFoldDB" id="A0A6H2A159"/>
<organism evidence="1">
    <name type="scientific">viral metagenome</name>
    <dbReference type="NCBI Taxonomy" id="1070528"/>
    <lineage>
        <taxon>unclassified sequences</taxon>
        <taxon>metagenomes</taxon>
        <taxon>organismal metagenomes</taxon>
    </lineage>
</organism>
<dbReference type="EMBL" id="MT142723">
    <property type="protein sequence ID" value="QJA87643.1"/>
    <property type="molecule type" value="Genomic_DNA"/>
</dbReference>
<gene>
    <name evidence="2" type="ORF">MM415B02934_0006</name>
    <name evidence="1" type="ORF">TM448A03295_0007</name>
</gene>
<reference evidence="1" key="1">
    <citation type="submission" date="2020-03" db="EMBL/GenBank/DDBJ databases">
        <title>The deep terrestrial virosphere.</title>
        <authorList>
            <person name="Holmfeldt K."/>
            <person name="Nilsson E."/>
            <person name="Simone D."/>
            <person name="Lopez-Fernandez M."/>
            <person name="Wu X."/>
            <person name="de Brujin I."/>
            <person name="Lundin D."/>
            <person name="Andersson A."/>
            <person name="Bertilsson S."/>
            <person name="Dopson M."/>
        </authorList>
    </citation>
    <scope>NUCLEOTIDE SEQUENCE</scope>
    <source>
        <strain evidence="2">MM415B02934</strain>
        <strain evidence="1">TM448A03295</strain>
    </source>
</reference>
<evidence type="ECO:0000313" key="1">
    <source>
        <dbReference type="EMBL" id="QJA53190.1"/>
    </source>
</evidence>
<name>A0A6H2A159_9ZZZZ</name>
<accession>A0A6H2A159</accession>
<evidence type="ECO:0000313" key="2">
    <source>
        <dbReference type="EMBL" id="QJA87643.1"/>
    </source>
</evidence>
<protein>
    <submittedName>
        <fullName evidence="1">Uncharacterized protein</fullName>
    </submittedName>
</protein>
<sequence length="188" mass="20932">MRTAVVTIEGISPYQQGRYHKTPKLEKEAADDYEKRTWQEKCHAHKDGTVFIPPMAFKKALDTAASMISLKVPGKAGGKATYTKYFIAGVMVADGLNLPVTKNKVEGLWVLGNSQGRRGGSGSRVEKCFPTIYEWGGNVTYYILDDTITPEIFELHVKESGNFVGIGVFRPQNGGYHGRFVVKKVKWE</sequence>
<dbReference type="EMBL" id="MT144401">
    <property type="protein sequence ID" value="QJA53190.1"/>
    <property type="molecule type" value="Genomic_DNA"/>
</dbReference>